<dbReference type="GeneID" id="39419790"/>
<evidence type="ECO:0000256" key="1">
    <source>
        <dbReference type="SAM" id="Phobius"/>
    </source>
</evidence>
<proteinExistence type="predicted"/>
<keyword evidence="1" id="KW-0812">Transmembrane</keyword>
<keyword evidence="1" id="KW-0472">Membrane</keyword>
<dbReference type="EMBL" id="LR216287">
    <property type="protein sequence ID" value="VFJ12541.1"/>
    <property type="molecule type" value="Genomic_DNA"/>
</dbReference>
<feature type="transmembrane region" description="Helical" evidence="1">
    <location>
        <begin position="30"/>
        <end position="51"/>
    </location>
</feature>
<sequence length="156" mass="17119">MKLNFSGINFIKQESPHRVINTKKTGSKRAASIFTMTLLILMGSVAVFWGLKDVNAQVTQSESTFRVIVEVVNNGNLDEHGTIHVSMDGSRNPQVLNNQLFPAFQTSTFTFTFSSSEAPVGKGFVAEVIYGDDEFKRAYGTNTPAKTPEVVTITIP</sequence>
<accession>A0A484IBZ7</accession>
<evidence type="ECO:0000313" key="2">
    <source>
        <dbReference type="EMBL" id="VFJ12541.1"/>
    </source>
</evidence>
<organism evidence="2 3">
    <name type="scientific">Candidatus Nitrosocosmicus franklandianus</name>
    <dbReference type="NCBI Taxonomy" id="1798806"/>
    <lineage>
        <taxon>Archaea</taxon>
        <taxon>Nitrososphaerota</taxon>
        <taxon>Nitrososphaeria</taxon>
        <taxon>Nitrososphaerales</taxon>
        <taxon>Nitrososphaeraceae</taxon>
        <taxon>Candidatus Nitrosocosmicus</taxon>
    </lineage>
</organism>
<dbReference type="OrthoDB" id="9740at2157"/>
<evidence type="ECO:0000313" key="3">
    <source>
        <dbReference type="Proteomes" id="UP000294299"/>
    </source>
</evidence>
<gene>
    <name evidence="2" type="ORF">NFRAN_0220</name>
</gene>
<keyword evidence="3" id="KW-1185">Reference proteome</keyword>
<dbReference type="AlphaFoldDB" id="A0A484IBZ7"/>
<dbReference type="RefSeq" id="WP_134482653.1">
    <property type="nucleotide sequence ID" value="NZ_LR216287.1"/>
</dbReference>
<dbReference type="KEGG" id="nfn:NFRAN_0220"/>
<protein>
    <submittedName>
        <fullName evidence="2">Uncharacterized protein</fullName>
    </submittedName>
</protein>
<dbReference type="Proteomes" id="UP000294299">
    <property type="component" value="Chromosome NFRAN"/>
</dbReference>
<reference evidence="2 3" key="1">
    <citation type="submission" date="2019-02" db="EMBL/GenBank/DDBJ databases">
        <authorList>
            <person name="Lehtovirta-Morley E L."/>
        </authorList>
    </citation>
    <scope>NUCLEOTIDE SEQUENCE [LARGE SCALE GENOMIC DNA]</scope>
    <source>
        <strain evidence="2">NFRAN1</strain>
    </source>
</reference>
<name>A0A484IBZ7_9ARCH</name>
<keyword evidence="1" id="KW-1133">Transmembrane helix</keyword>